<keyword evidence="2" id="KW-1185">Reference proteome</keyword>
<reference evidence="1 2" key="1">
    <citation type="submission" date="2018-11" db="EMBL/GenBank/DDBJ databases">
        <authorList>
            <person name="Criscuolo A."/>
        </authorList>
    </citation>
    <scope>NUCLEOTIDE SEQUENCE [LARGE SCALE GENOMIC DNA]</scope>
    <source>
        <strain evidence="1">ATB-66</strain>
    </source>
</reference>
<dbReference type="EMBL" id="UXAV01000006">
    <property type="protein sequence ID" value="VDC17992.1"/>
    <property type="molecule type" value="Genomic_DNA"/>
</dbReference>
<name>A0A3P5WQ24_9BACL</name>
<evidence type="ECO:0008006" key="3">
    <source>
        <dbReference type="Google" id="ProtNLM"/>
    </source>
</evidence>
<organism evidence="1 2">
    <name type="scientific">Filibacter tadaridae</name>
    <dbReference type="NCBI Taxonomy" id="2483811"/>
    <lineage>
        <taxon>Bacteria</taxon>
        <taxon>Bacillati</taxon>
        <taxon>Bacillota</taxon>
        <taxon>Bacilli</taxon>
        <taxon>Bacillales</taxon>
        <taxon>Caryophanaceae</taxon>
        <taxon>Filibacter</taxon>
    </lineage>
</organism>
<accession>A0A3P5WQ24</accession>
<evidence type="ECO:0000313" key="1">
    <source>
        <dbReference type="EMBL" id="VDC17992.1"/>
    </source>
</evidence>
<protein>
    <recommendedName>
        <fullName evidence="3">HTH merR-type domain-containing protein</fullName>
    </recommendedName>
</protein>
<dbReference type="Gene3D" id="1.10.1660.10">
    <property type="match status" value="1"/>
</dbReference>
<proteinExistence type="predicted"/>
<dbReference type="Proteomes" id="UP000270468">
    <property type="component" value="Unassembled WGS sequence"/>
</dbReference>
<dbReference type="RefSeq" id="WP_238988097.1">
    <property type="nucleotide sequence ID" value="NZ_CBCRXF010000032.1"/>
</dbReference>
<sequence length="184" mass="21212">MKVEGIDGVIGMAEYGMFAKELALNLDINTNTLRRWAIELEGQGYGFSRNDKNQRIYYQHDILALSDFQKIIEKTQSLEITAKAVVSKVNDKKNAEMMLGVIEESKDKIVFSKEELDDLINRVASEAVERAAEHLSKKFLDIIEQRDRKLIHDLTETMEQKQLGVAATLEEERPSLFTRFFKKR</sequence>
<evidence type="ECO:0000313" key="2">
    <source>
        <dbReference type="Proteomes" id="UP000270468"/>
    </source>
</evidence>
<gene>
    <name evidence="1" type="ORF">FILTAD_00011</name>
</gene>
<dbReference type="AlphaFoldDB" id="A0A3P5WQ24"/>